<evidence type="ECO:0000256" key="5">
    <source>
        <dbReference type="PROSITE-ProRule" id="PRU00042"/>
    </source>
</evidence>
<evidence type="ECO:0000313" key="8">
    <source>
        <dbReference type="Proteomes" id="UP000292052"/>
    </source>
</evidence>
<dbReference type="InterPro" id="IPR036236">
    <property type="entry name" value="Znf_C2H2_sf"/>
</dbReference>
<dbReference type="EMBL" id="QDEB01130526">
    <property type="protein sequence ID" value="RZB39182.1"/>
    <property type="molecule type" value="Genomic_DNA"/>
</dbReference>
<dbReference type="Gene3D" id="3.30.160.60">
    <property type="entry name" value="Classic Zinc Finger"/>
    <property type="match status" value="3"/>
</dbReference>
<dbReference type="GO" id="GO:0000977">
    <property type="term" value="F:RNA polymerase II transcription regulatory region sequence-specific DNA binding"/>
    <property type="evidence" value="ECO:0007669"/>
    <property type="project" value="TreeGrafter"/>
</dbReference>
<dbReference type="GO" id="GO:0005634">
    <property type="term" value="C:nucleus"/>
    <property type="evidence" value="ECO:0007669"/>
    <property type="project" value="TreeGrafter"/>
</dbReference>
<keyword evidence="8" id="KW-1185">Reference proteome</keyword>
<dbReference type="AlphaFoldDB" id="A0A482V7L1"/>
<feature type="domain" description="C2H2-type" evidence="6">
    <location>
        <begin position="181"/>
        <end position="208"/>
    </location>
</feature>
<evidence type="ECO:0000256" key="4">
    <source>
        <dbReference type="ARBA" id="ARBA00022833"/>
    </source>
</evidence>
<dbReference type="PANTHER" id="PTHR24409:SF295">
    <property type="entry name" value="AZ2-RELATED"/>
    <property type="match status" value="1"/>
</dbReference>
<dbReference type="OrthoDB" id="10004641at2759"/>
<accession>A0A482V7L1</accession>
<keyword evidence="2" id="KW-0677">Repeat</keyword>
<dbReference type="PANTHER" id="PTHR24409">
    <property type="entry name" value="ZINC FINGER PROTEIN 142"/>
    <property type="match status" value="1"/>
</dbReference>
<feature type="domain" description="C2H2-type" evidence="6">
    <location>
        <begin position="269"/>
        <end position="296"/>
    </location>
</feature>
<proteinExistence type="predicted"/>
<keyword evidence="4" id="KW-0862">Zinc</keyword>
<evidence type="ECO:0000256" key="3">
    <source>
        <dbReference type="ARBA" id="ARBA00022771"/>
    </source>
</evidence>
<dbReference type="SUPFAM" id="SSF57667">
    <property type="entry name" value="beta-beta-alpha zinc fingers"/>
    <property type="match status" value="3"/>
</dbReference>
<name>A0A482V7L1_ASBVE</name>
<organism evidence="7 8">
    <name type="scientific">Asbolus verrucosus</name>
    <name type="common">Desert ironclad beetle</name>
    <dbReference type="NCBI Taxonomy" id="1661398"/>
    <lineage>
        <taxon>Eukaryota</taxon>
        <taxon>Metazoa</taxon>
        <taxon>Ecdysozoa</taxon>
        <taxon>Arthropoda</taxon>
        <taxon>Hexapoda</taxon>
        <taxon>Insecta</taxon>
        <taxon>Pterygota</taxon>
        <taxon>Neoptera</taxon>
        <taxon>Endopterygota</taxon>
        <taxon>Coleoptera</taxon>
        <taxon>Polyphaga</taxon>
        <taxon>Cucujiformia</taxon>
        <taxon>Tenebrionidae</taxon>
        <taxon>Pimeliinae</taxon>
        <taxon>Asbolus</taxon>
    </lineage>
</organism>
<protein>
    <recommendedName>
        <fullName evidence="6">C2H2-type domain-containing protein</fullName>
    </recommendedName>
</protein>
<keyword evidence="3 5" id="KW-0863">Zinc-finger</keyword>
<dbReference type="InterPro" id="IPR013087">
    <property type="entry name" value="Znf_C2H2_type"/>
</dbReference>
<keyword evidence="1" id="KW-0479">Metal-binding</keyword>
<comment type="caution">
    <text evidence="7">The sequence shown here is derived from an EMBL/GenBank/DDBJ whole genome shotgun (WGS) entry which is preliminary data.</text>
</comment>
<evidence type="ECO:0000313" key="7">
    <source>
        <dbReference type="EMBL" id="RZB39182.1"/>
    </source>
</evidence>
<dbReference type="GO" id="GO:0000981">
    <property type="term" value="F:DNA-binding transcription factor activity, RNA polymerase II-specific"/>
    <property type="evidence" value="ECO:0007669"/>
    <property type="project" value="TreeGrafter"/>
</dbReference>
<evidence type="ECO:0000259" key="6">
    <source>
        <dbReference type="PROSITE" id="PS50157"/>
    </source>
</evidence>
<dbReference type="SMART" id="SM00355">
    <property type="entry name" value="ZnF_C2H2"/>
    <property type="match status" value="6"/>
</dbReference>
<dbReference type="GO" id="GO:0008270">
    <property type="term" value="F:zinc ion binding"/>
    <property type="evidence" value="ECO:0007669"/>
    <property type="project" value="UniProtKB-KW"/>
</dbReference>
<feature type="domain" description="C2H2-type" evidence="6">
    <location>
        <begin position="107"/>
        <end position="134"/>
    </location>
</feature>
<dbReference type="Pfam" id="PF00096">
    <property type="entry name" value="zf-C2H2"/>
    <property type="match status" value="2"/>
</dbReference>
<evidence type="ECO:0000256" key="2">
    <source>
        <dbReference type="ARBA" id="ARBA00022737"/>
    </source>
</evidence>
<reference evidence="7 8" key="1">
    <citation type="submission" date="2017-03" db="EMBL/GenBank/DDBJ databases">
        <title>Genome of the blue death feigning beetle - Asbolus verrucosus.</title>
        <authorList>
            <person name="Rider S.D."/>
        </authorList>
    </citation>
    <scope>NUCLEOTIDE SEQUENCE [LARGE SCALE GENOMIC DNA]</scope>
    <source>
        <strain evidence="7">Butters</strain>
        <tissue evidence="7">Head and leg muscle</tissue>
    </source>
</reference>
<dbReference type="Proteomes" id="UP000292052">
    <property type="component" value="Unassembled WGS sequence"/>
</dbReference>
<gene>
    <name evidence="7" type="ORF">BDFB_000071</name>
</gene>
<dbReference type="PROSITE" id="PS50157">
    <property type="entry name" value="ZINC_FINGER_C2H2_2"/>
    <property type="match status" value="3"/>
</dbReference>
<sequence>MHEKSLKKHMKYECQKEPTFLCSYCPYKSKTKGNLKIHVNGEILRNLLVGLVTGLTNIKNLFKNTSGSNVVPNKRSPINSLLILYRSRNFRSNWGRGLNLDFLLGKFTCRTCGRTYRHRESLQKHIRFECQKEPTFGCPYCPYKAKRKGNLKVHINGVHLKLRRSRSAKPFCQVFVNDRKFKCQTCDRTYRHRESLHKHVKYECQKEPTFSCPQCPYKAKRRGTLKIHYNRIHLKSQWNPVVDGVWRFEHRLTLVIGEERPPPFKHLVWQCNRCKKCYKNQNTLNVHQAFDCGKDKVTHLQVSEMSKSIQTQNFLE</sequence>
<evidence type="ECO:0000256" key="1">
    <source>
        <dbReference type="ARBA" id="ARBA00022723"/>
    </source>
</evidence>